<dbReference type="EMBL" id="JTDL01000036">
    <property type="protein sequence ID" value="KHL05133.1"/>
    <property type="molecule type" value="Genomic_DNA"/>
</dbReference>
<protein>
    <recommendedName>
        <fullName evidence="1">DUF1508 domain-containing protein</fullName>
    </recommendedName>
</protein>
<dbReference type="Proteomes" id="UP000030982">
    <property type="component" value="Unassembled WGS sequence"/>
</dbReference>
<dbReference type="Pfam" id="PF07411">
    <property type="entry name" value="DUF1508"/>
    <property type="match status" value="1"/>
</dbReference>
<accession>A0A0B2AT42</accession>
<gene>
    <name evidence="2" type="ORF">LK10_02365</name>
</gene>
<dbReference type="STRING" id="1338436.LK10_02365"/>
<name>A0A0B2AT42_9MICC</name>
<dbReference type="Gene3D" id="3.30.160.160">
    <property type="entry name" value="YegP-like"/>
    <property type="match status" value="1"/>
</dbReference>
<dbReference type="InterPro" id="IPR010879">
    <property type="entry name" value="DUF1508"/>
</dbReference>
<dbReference type="InterPro" id="IPR036913">
    <property type="entry name" value="YegP-like_sf"/>
</dbReference>
<reference evidence="2 3" key="1">
    <citation type="submission" date="2014-09" db="EMBL/GenBank/DDBJ databases">
        <title>Genome sequence of Sinomonas sp. MUSC 117.</title>
        <authorList>
            <person name="Lee L.-H."/>
        </authorList>
    </citation>
    <scope>NUCLEOTIDE SEQUENCE [LARGE SCALE GENOMIC DNA]</scope>
    <source>
        <strain evidence="2 3">MUSC 117</strain>
    </source>
</reference>
<comment type="caution">
    <text evidence="2">The sequence shown here is derived from an EMBL/GenBank/DDBJ whole genome shotgun (WGS) entry which is preliminary data.</text>
</comment>
<proteinExistence type="predicted"/>
<feature type="domain" description="DUF1508" evidence="1">
    <location>
        <begin position="13"/>
        <end position="42"/>
    </location>
</feature>
<keyword evidence="3" id="KW-1185">Reference proteome</keyword>
<dbReference type="RefSeq" id="WP_043119838.1">
    <property type="nucleotide sequence ID" value="NZ_JTDL01000036.1"/>
</dbReference>
<dbReference type="OrthoDB" id="9802792at2"/>
<evidence type="ECO:0000313" key="2">
    <source>
        <dbReference type="EMBL" id="KHL05133.1"/>
    </source>
</evidence>
<sequence length="64" mass="7275">MAELNVYQRPDHNWGWRLISDNGNVIATDGGQGYEHEAMAEQMGEQVITGHYAEAKRTKKSLRD</sequence>
<dbReference type="AlphaFoldDB" id="A0A0B2AT42"/>
<organism evidence="2 3">
    <name type="scientific">Sinomonas humi</name>
    <dbReference type="NCBI Taxonomy" id="1338436"/>
    <lineage>
        <taxon>Bacteria</taxon>
        <taxon>Bacillati</taxon>
        <taxon>Actinomycetota</taxon>
        <taxon>Actinomycetes</taxon>
        <taxon>Micrococcales</taxon>
        <taxon>Micrococcaceae</taxon>
        <taxon>Sinomonas</taxon>
    </lineage>
</organism>
<evidence type="ECO:0000313" key="3">
    <source>
        <dbReference type="Proteomes" id="UP000030982"/>
    </source>
</evidence>
<evidence type="ECO:0000259" key="1">
    <source>
        <dbReference type="Pfam" id="PF07411"/>
    </source>
</evidence>
<dbReference type="SUPFAM" id="SSF160113">
    <property type="entry name" value="YegP-like"/>
    <property type="match status" value="1"/>
</dbReference>